<dbReference type="Gene3D" id="3.40.50.1000">
    <property type="entry name" value="HAD superfamily/HAD-like"/>
    <property type="match status" value="1"/>
</dbReference>
<dbReference type="Pfam" id="PF00702">
    <property type="entry name" value="Hydrolase"/>
    <property type="match status" value="1"/>
</dbReference>
<name>A0A832A4H0_9BACT</name>
<dbReference type="InterPro" id="IPR036412">
    <property type="entry name" value="HAD-like_sf"/>
</dbReference>
<dbReference type="EMBL" id="DSTK01000013">
    <property type="protein sequence ID" value="HFK96559.1"/>
    <property type="molecule type" value="Genomic_DNA"/>
</dbReference>
<dbReference type="InterPro" id="IPR023214">
    <property type="entry name" value="HAD_sf"/>
</dbReference>
<dbReference type="AlphaFoldDB" id="A0A832A4H0"/>
<dbReference type="GO" id="GO:0016787">
    <property type="term" value="F:hydrolase activity"/>
    <property type="evidence" value="ECO:0007669"/>
    <property type="project" value="UniProtKB-KW"/>
</dbReference>
<accession>A0A832A4H0</accession>
<keyword evidence="1" id="KW-0378">Hydrolase</keyword>
<protein>
    <submittedName>
        <fullName evidence="1">HAD family hydrolase</fullName>
    </submittedName>
</protein>
<evidence type="ECO:0000313" key="1">
    <source>
        <dbReference type="EMBL" id="HFK96559.1"/>
    </source>
</evidence>
<comment type="caution">
    <text evidence="1">The sequence shown here is derived from an EMBL/GenBank/DDBJ whole genome shotgun (WGS) entry which is preliminary data.</text>
</comment>
<organism evidence="1">
    <name type="scientific">Desulfacinum infernum</name>
    <dbReference type="NCBI Taxonomy" id="35837"/>
    <lineage>
        <taxon>Bacteria</taxon>
        <taxon>Pseudomonadati</taxon>
        <taxon>Thermodesulfobacteriota</taxon>
        <taxon>Syntrophobacteria</taxon>
        <taxon>Syntrophobacterales</taxon>
        <taxon>Syntrophobacteraceae</taxon>
        <taxon>Desulfacinum</taxon>
    </lineage>
</organism>
<gene>
    <name evidence="1" type="ORF">ENS06_04425</name>
</gene>
<sequence length="263" mass="28961">MPCTWAGNWNGPNAAFGTACLLFRNKTTEALLMGKTVFFFDIGHTLVTGAQASPRRLLGAALKLNETQTKTVGKLLMTLPATDPETVGRAVAAVLPDHDPTVVLGEVRRLWEEQTACVREIPGATALVRRLITAGHGVGLISNIWHPFFVGFQKSCPEIDTWADFRFLSYREGVKKPAEALFEKAVHAARLRGFDQWWMVGDSYELDMEPARAAGMRGLWILHRPERERALLADILNGTKPAPEGSVADLVDVVGFLEKRGLL</sequence>
<proteinExistence type="predicted"/>
<dbReference type="SUPFAM" id="SSF56784">
    <property type="entry name" value="HAD-like"/>
    <property type="match status" value="1"/>
</dbReference>
<reference evidence="1" key="1">
    <citation type="journal article" date="2020" name="mSystems">
        <title>Genome- and Community-Level Interaction Insights into Carbon Utilization and Element Cycling Functions of Hydrothermarchaeota in Hydrothermal Sediment.</title>
        <authorList>
            <person name="Zhou Z."/>
            <person name="Liu Y."/>
            <person name="Xu W."/>
            <person name="Pan J."/>
            <person name="Luo Z.H."/>
            <person name="Li M."/>
        </authorList>
    </citation>
    <scope>NUCLEOTIDE SEQUENCE [LARGE SCALE GENOMIC DNA]</scope>
    <source>
        <strain evidence="1">SpSt-456</strain>
    </source>
</reference>